<dbReference type="RefSeq" id="WP_260116411.1">
    <property type="nucleotide sequence ID" value="NZ_CP093361.1"/>
</dbReference>
<dbReference type="HAMAP" id="MF_01575">
    <property type="entry name" value="UPF0398"/>
    <property type="match status" value="1"/>
</dbReference>
<dbReference type="EMBL" id="CP093361">
    <property type="protein sequence ID" value="UQS86608.1"/>
    <property type="molecule type" value="Genomic_DNA"/>
</dbReference>
<dbReference type="NCBIfam" id="NF010181">
    <property type="entry name" value="PRK13660.1"/>
    <property type="match status" value="1"/>
</dbReference>
<dbReference type="KEGG" id="lbe:MOO44_06885"/>
<proteinExistence type="inferred from homology"/>
<dbReference type="PANTHER" id="PTHR38440">
    <property type="entry name" value="UPF0398 PROTEIN YPSA"/>
    <property type="match status" value="1"/>
</dbReference>
<gene>
    <name evidence="2" type="ORF">MOO44_06885</name>
</gene>
<dbReference type="AlphaFoldDB" id="A0A976X531"/>
<sequence>MKRLWLTGYRSYELGVFNDQDPKLTVLKLVLNDIIVEAIESGYDWIITGGQMGIEQWSVEAASKLKQQYPGEFQVAVMTPFAEFGNQWNENNQQKLSRVRALADFTANVSAQPYRSPQQLRNYQEFMLKHTDGAVMIYDVEKQGKAQYDYRAIHNYMQNHEYDLKMVDFDDLQDAANEYQENQNNSFQ</sequence>
<organism evidence="2 3">
    <name type="scientific">Nicoliella spurrieriana</name>
    <dbReference type="NCBI Taxonomy" id="2925830"/>
    <lineage>
        <taxon>Bacteria</taxon>
        <taxon>Bacillati</taxon>
        <taxon>Bacillota</taxon>
        <taxon>Bacilli</taxon>
        <taxon>Lactobacillales</taxon>
        <taxon>Lactobacillaceae</taxon>
        <taxon>Nicoliella</taxon>
    </lineage>
</organism>
<dbReference type="SUPFAM" id="SSF102405">
    <property type="entry name" value="MCP/YpsA-like"/>
    <property type="match status" value="1"/>
</dbReference>
<accession>A0A976X531</accession>
<dbReference type="PIRSF" id="PIRSF021290">
    <property type="entry name" value="DUF1273"/>
    <property type="match status" value="1"/>
</dbReference>
<dbReference type="Proteomes" id="UP000831181">
    <property type="component" value="Chromosome"/>
</dbReference>
<evidence type="ECO:0000313" key="2">
    <source>
        <dbReference type="EMBL" id="UQS86608.1"/>
    </source>
</evidence>
<evidence type="ECO:0000313" key="3">
    <source>
        <dbReference type="Proteomes" id="UP000831181"/>
    </source>
</evidence>
<dbReference type="InterPro" id="IPR010697">
    <property type="entry name" value="YspA"/>
</dbReference>
<evidence type="ECO:0000256" key="1">
    <source>
        <dbReference type="HAMAP-Rule" id="MF_01575"/>
    </source>
</evidence>
<dbReference type="PANTHER" id="PTHR38440:SF1">
    <property type="entry name" value="UPF0398 PROTEIN SPR0331"/>
    <property type="match status" value="1"/>
</dbReference>
<dbReference type="Gene3D" id="3.40.50.450">
    <property type="match status" value="1"/>
</dbReference>
<reference evidence="2" key="1">
    <citation type="journal article" date="2022" name="Int. J. Syst. Evol. Microbiol.">
        <title>Apilactobacillus apisilvae sp. nov., Nicolia spurrieriana gen. nov. sp. nov., Bombilactobacillus folatiphilus sp. nov. and Bombilactobacillus thymidiniphilus sp. nov., four new lactic acid bacterial isolates from stingless bees Tetragonula carbonaria and Austroplebeia australis.</title>
        <authorList>
            <person name="Oliphant S.A."/>
            <person name="Watson-Haigh N.S."/>
            <person name="Sumby K.M."/>
            <person name="Gardner J."/>
            <person name="Groom S."/>
            <person name="Jiranek V."/>
        </authorList>
    </citation>
    <scope>NUCLEOTIDE SEQUENCE</scope>
    <source>
        <strain evidence="2">SGEP1_A5</strain>
    </source>
</reference>
<dbReference type="Pfam" id="PF06908">
    <property type="entry name" value="YpsA"/>
    <property type="match status" value="1"/>
</dbReference>
<comment type="similarity">
    <text evidence="1">Belongs to the UPF0398 family.</text>
</comment>
<name>A0A976X531_9LACO</name>
<keyword evidence="3" id="KW-1185">Reference proteome</keyword>
<protein>
    <recommendedName>
        <fullName evidence="1">UPF0398 protein MOO44_06885</fullName>
    </recommendedName>
</protein>